<comment type="caution">
    <text evidence="6">The sequence shown here is derived from an EMBL/GenBank/DDBJ whole genome shotgun (WGS) entry which is preliminary data.</text>
</comment>
<dbReference type="InterPro" id="IPR036390">
    <property type="entry name" value="WH_DNA-bd_sf"/>
</dbReference>
<evidence type="ECO:0000256" key="1">
    <source>
        <dbReference type="ARBA" id="ARBA00005562"/>
    </source>
</evidence>
<dbReference type="InterPro" id="IPR036388">
    <property type="entry name" value="WH-like_DNA-bd_sf"/>
</dbReference>
<dbReference type="EMBL" id="LUCM01009471">
    <property type="protein sequence ID" value="KAA0186943.1"/>
    <property type="molecule type" value="Genomic_DNA"/>
</dbReference>
<dbReference type="GO" id="GO:0043565">
    <property type="term" value="F:sequence-specific DNA binding"/>
    <property type="evidence" value="ECO:0007669"/>
    <property type="project" value="InterPro"/>
</dbReference>
<gene>
    <name evidence="6" type="ORF">FBUS_07521</name>
</gene>
<dbReference type="Proteomes" id="UP000728185">
    <property type="component" value="Unassembled WGS sequence"/>
</dbReference>
<evidence type="ECO:0000313" key="6">
    <source>
        <dbReference type="EMBL" id="KAA0186943.1"/>
    </source>
</evidence>
<dbReference type="OrthoDB" id="10043646at2759"/>
<comment type="subcellular location">
    <subcellularLocation>
        <location evidence="3">Nucleus</location>
    </subcellularLocation>
</comment>
<feature type="compositionally biased region" description="Low complexity" evidence="4">
    <location>
        <begin position="137"/>
        <end position="163"/>
    </location>
</feature>
<dbReference type="PANTHER" id="PTHR11849:SF182">
    <property type="entry name" value="SAM POINTED DOMAIN-CONTAINING ETS TRANSCRIPTION FACTOR"/>
    <property type="match status" value="1"/>
</dbReference>
<feature type="region of interest" description="Disordered" evidence="4">
    <location>
        <begin position="137"/>
        <end position="164"/>
    </location>
</feature>
<protein>
    <recommendedName>
        <fullName evidence="5">ETS domain-containing protein</fullName>
    </recommendedName>
</protein>
<dbReference type="PANTHER" id="PTHR11849">
    <property type="entry name" value="ETS"/>
    <property type="match status" value="1"/>
</dbReference>
<proteinExistence type="inferred from homology"/>
<evidence type="ECO:0000313" key="7">
    <source>
        <dbReference type="Proteomes" id="UP000728185"/>
    </source>
</evidence>
<sequence>MRAPRLETNRSHLKLRRRSVDEQLHMKAIIRLLKATWRHPENDQLNDSTFCTSCVDRLLRSDDRKQFVESFGSIAGEELFQQFTQLKAVYNSENMCGRNGLESRNTDNVGQPVHKAIGGKCPEQAILSPLSKPLLSSSTEAAAPTPTTTRTSSPSSSSSPSLSQMSKKNEQWKLWKFIMCLLEMPAMSKFIFWIDKQAGTFKFTKKSGSMKVAKLWGYAKGNHTMNYDLMTRSFRDYYKNNFSHSSKRLVYCFNWATKEVSEFREALSDPLNVDYYKNVIKLVNEFERHKTDPNKPV</sequence>
<dbReference type="GO" id="GO:0005634">
    <property type="term" value="C:nucleus"/>
    <property type="evidence" value="ECO:0007669"/>
    <property type="project" value="UniProtKB-SubCell"/>
</dbReference>
<organism evidence="6 7">
    <name type="scientific">Fasciolopsis buskii</name>
    <dbReference type="NCBI Taxonomy" id="27845"/>
    <lineage>
        <taxon>Eukaryota</taxon>
        <taxon>Metazoa</taxon>
        <taxon>Spiralia</taxon>
        <taxon>Lophotrochozoa</taxon>
        <taxon>Platyhelminthes</taxon>
        <taxon>Trematoda</taxon>
        <taxon>Digenea</taxon>
        <taxon>Plagiorchiida</taxon>
        <taxon>Echinostomata</taxon>
        <taxon>Echinostomatoidea</taxon>
        <taxon>Fasciolidae</taxon>
        <taxon>Fasciolopsis</taxon>
    </lineage>
</organism>
<evidence type="ECO:0000259" key="5">
    <source>
        <dbReference type="PROSITE" id="PS50061"/>
    </source>
</evidence>
<feature type="domain" description="ETS" evidence="5">
    <location>
        <begin position="172"/>
        <end position="254"/>
    </location>
</feature>
<comment type="similarity">
    <text evidence="1 3">Belongs to the ETS family.</text>
</comment>
<dbReference type="GO" id="GO:0000981">
    <property type="term" value="F:DNA-binding transcription factor activity, RNA polymerase II-specific"/>
    <property type="evidence" value="ECO:0007669"/>
    <property type="project" value="TreeGrafter"/>
</dbReference>
<dbReference type="InterPro" id="IPR046328">
    <property type="entry name" value="ETS_fam"/>
</dbReference>
<dbReference type="SUPFAM" id="SSF46785">
    <property type="entry name" value="Winged helix' DNA-binding domain"/>
    <property type="match status" value="1"/>
</dbReference>
<keyword evidence="3" id="KW-0539">Nucleus</keyword>
<accession>A0A8E0VGE7</accession>
<evidence type="ECO:0000256" key="2">
    <source>
        <dbReference type="ARBA" id="ARBA00023125"/>
    </source>
</evidence>
<dbReference type="Gene3D" id="1.10.10.10">
    <property type="entry name" value="Winged helix-like DNA-binding domain superfamily/Winged helix DNA-binding domain"/>
    <property type="match status" value="1"/>
</dbReference>
<dbReference type="PROSITE" id="PS50061">
    <property type="entry name" value="ETS_DOMAIN_3"/>
    <property type="match status" value="1"/>
</dbReference>
<dbReference type="SMART" id="SM00413">
    <property type="entry name" value="ETS"/>
    <property type="match status" value="1"/>
</dbReference>
<dbReference type="AlphaFoldDB" id="A0A8E0VGE7"/>
<keyword evidence="7" id="KW-1185">Reference proteome</keyword>
<dbReference type="InterPro" id="IPR000418">
    <property type="entry name" value="Ets_dom"/>
</dbReference>
<dbReference type="GO" id="GO:0030154">
    <property type="term" value="P:cell differentiation"/>
    <property type="evidence" value="ECO:0007669"/>
    <property type="project" value="TreeGrafter"/>
</dbReference>
<dbReference type="Pfam" id="PF00178">
    <property type="entry name" value="Ets"/>
    <property type="match status" value="1"/>
</dbReference>
<reference evidence="6" key="1">
    <citation type="submission" date="2019-05" db="EMBL/GenBank/DDBJ databases">
        <title>Annotation for the trematode Fasciolopsis buski.</title>
        <authorList>
            <person name="Choi Y.-J."/>
        </authorList>
    </citation>
    <scope>NUCLEOTIDE SEQUENCE</scope>
    <source>
        <strain evidence="6">HT</strain>
        <tissue evidence="6">Whole worm</tissue>
    </source>
</reference>
<keyword evidence="2 3" id="KW-0238">DNA-binding</keyword>
<name>A0A8E0VGE7_9TREM</name>
<evidence type="ECO:0000256" key="4">
    <source>
        <dbReference type="SAM" id="MobiDB-lite"/>
    </source>
</evidence>
<evidence type="ECO:0000256" key="3">
    <source>
        <dbReference type="RuleBase" id="RU004019"/>
    </source>
</evidence>